<reference evidence="3 4" key="1">
    <citation type="submission" date="2012-08" db="EMBL/GenBank/DDBJ databases">
        <title>Whole genome shotgun sequence of Austwickia chelonae NBRC 105200.</title>
        <authorList>
            <person name="Yoshida I."/>
            <person name="Hosoyama A."/>
            <person name="Tsuchikane K."/>
            <person name="Katsumata H."/>
            <person name="Ando Y."/>
            <person name="Ohji S."/>
            <person name="Hamada M."/>
            <person name="Tamura T."/>
            <person name="Yamazoe A."/>
            <person name="Yamazaki S."/>
            <person name="Fujita N."/>
        </authorList>
    </citation>
    <scope>NUCLEOTIDE SEQUENCE [LARGE SCALE GENOMIC DNA]</scope>
    <source>
        <strain evidence="3 4">NBRC 105200</strain>
    </source>
</reference>
<keyword evidence="4" id="KW-1185">Reference proteome</keyword>
<sequence length="417" mass="41887">MREPLLLMQPVIAGVICGIVGFTSSFAVVLTGLTAMGADSAQASSGLAVLCLAMGVSSILLSWRYRAPVTAAWSTPGAALLATAAAPEGGFATAVGAFILVGILLALSGLVPSFGDLVRQIPTPVANAMLAGVLLSLCLAPFRDLARSPATIAPIVITWLLLLRLARRWSVPGAFAVALIIMGLSGAFTAVSTESLLPQVVWVTPALSLPTMVAVGVPLYIVTMTSQNIPGITVLQSFDYHPPVRGALTCTGALSALGAPLGGHAINLSAIAAALAAGPEAGADRDRRWIAGVSCGVVYILLGPASRAVTEISQAAPAGLLAAVAGLALIASFANAASSAMGDVDHREAAAVTFLVAASGFSVAGIGAAFWSLLAGLIVYLVTHAARRPAPTTPATEDTPAEATGTAEATPAAQTTR</sequence>
<evidence type="ECO:0000313" key="3">
    <source>
        <dbReference type="EMBL" id="GAB79401.1"/>
    </source>
</evidence>
<dbReference type="eggNOG" id="COG3135">
    <property type="taxonomic scope" value="Bacteria"/>
</dbReference>
<feature type="transmembrane region" description="Helical" evidence="2">
    <location>
        <begin position="148"/>
        <end position="166"/>
    </location>
</feature>
<gene>
    <name evidence="3" type="ORF">AUCHE_24_00560</name>
</gene>
<feature type="transmembrane region" description="Helical" evidence="2">
    <location>
        <begin position="289"/>
        <end position="309"/>
    </location>
</feature>
<dbReference type="STRING" id="100225.SAMN05421595_3056"/>
<dbReference type="RefSeq" id="WP_006504159.1">
    <property type="nucleotide sequence ID" value="NZ_BAGZ01000024.1"/>
</dbReference>
<dbReference type="GO" id="GO:0042925">
    <property type="term" value="F:benzoate transmembrane transporter activity"/>
    <property type="evidence" value="ECO:0007669"/>
    <property type="project" value="InterPro"/>
</dbReference>
<feature type="transmembrane region" description="Helical" evidence="2">
    <location>
        <begin position="349"/>
        <end position="382"/>
    </location>
</feature>
<keyword evidence="2" id="KW-1133">Transmembrane helix</keyword>
<dbReference type="PANTHER" id="PTHR30199">
    <property type="entry name" value="MFS FAMILY TRANSPORTER, PREDICTED SUBSTRATE BENZOATE"/>
    <property type="match status" value="1"/>
</dbReference>
<feature type="transmembrane region" description="Helical" evidence="2">
    <location>
        <begin position="90"/>
        <end position="111"/>
    </location>
</feature>
<dbReference type="NCBIfam" id="TIGR00843">
    <property type="entry name" value="benE"/>
    <property type="match status" value="1"/>
</dbReference>
<evidence type="ECO:0000256" key="2">
    <source>
        <dbReference type="SAM" id="Phobius"/>
    </source>
</evidence>
<keyword evidence="2" id="KW-0472">Membrane</keyword>
<dbReference type="Pfam" id="PF03594">
    <property type="entry name" value="BenE"/>
    <property type="match status" value="1"/>
</dbReference>
<comment type="caution">
    <text evidence="3">The sequence shown here is derived from an EMBL/GenBank/DDBJ whole genome shotgun (WGS) entry which is preliminary data.</text>
</comment>
<feature type="transmembrane region" description="Helical" evidence="2">
    <location>
        <begin position="315"/>
        <end position="337"/>
    </location>
</feature>
<dbReference type="InterPro" id="IPR004711">
    <property type="entry name" value="Benzoate_Transporter"/>
</dbReference>
<proteinExistence type="predicted"/>
<feature type="transmembrane region" description="Helical" evidence="2">
    <location>
        <begin position="173"/>
        <end position="193"/>
    </location>
</feature>
<dbReference type="GO" id="GO:0005886">
    <property type="term" value="C:plasma membrane"/>
    <property type="evidence" value="ECO:0007669"/>
    <property type="project" value="TreeGrafter"/>
</dbReference>
<name>K6UP03_9MICO</name>
<feature type="transmembrane region" description="Helical" evidence="2">
    <location>
        <begin position="199"/>
        <end position="222"/>
    </location>
</feature>
<evidence type="ECO:0000256" key="1">
    <source>
        <dbReference type="SAM" id="MobiDB-lite"/>
    </source>
</evidence>
<feature type="transmembrane region" description="Helical" evidence="2">
    <location>
        <begin position="123"/>
        <end position="142"/>
    </location>
</feature>
<organism evidence="3 4">
    <name type="scientific">Austwickia chelonae NBRC 105200</name>
    <dbReference type="NCBI Taxonomy" id="1184607"/>
    <lineage>
        <taxon>Bacteria</taxon>
        <taxon>Bacillati</taxon>
        <taxon>Actinomycetota</taxon>
        <taxon>Actinomycetes</taxon>
        <taxon>Micrococcales</taxon>
        <taxon>Dermatophilaceae</taxon>
        <taxon>Austwickia</taxon>
    </lineage>
</organism>
<accession>K6UP03</accession>
<protein>
    <submittedName>
        <fullName evidence="3">Putative BenE family transporter</fullName>
    </submittedName>
</protein>
<dbReference type="PANTHER" id="PTHR30199:SF0">
    <property type="entry name" value="INNER MEMBRANE PROTEIN YDCO"/>
    <property type="match status" value="1"/>
</dbReference>
<dbReference type="EMBL" id="BAGZ01000024">
    <property type="protein sequence ID" value="GAB79401.1"/>
    <property type="molecule type" value="Genomic_DNA"/>
</dbReference>
<feature type="transmembrane region" description="Helical" evidence="2">
    <location>
        <begin position="12"/>
        <end position="35"/>
    </location>
</feature>
<dbReference type="Proteomes" id="UP000008495">
    <property type="component" value="Unassembled WGS sequence"/>
</dbReference>
<feature type="region of interest" description="Disordered" evidence="1">
    <location>
        <begin position="390"/>
        <end position="417"/>
    </location>
</feature>
<keyword evidence="2" id="KW-0812">Transmembrane</keyword>
<feature type="transmembrane region" description="Helical" evidence="2">
    <location>
        <begin position="47"/>
        <end position="65"/>
    </location>
</feature>
<evidence type="ECO:0000313" key="4">
    <source>
        <dbReference type="Proteomes" id="UP000008495"/>
    </source>
</evidence>
<dbReference type="AlphaFoldDB" id="K6UP03"/>